<feature type="signal peptide" evidence="7">
    <location>
        <begin position="1"/>
        <end position="24"/>
    </location>
</feature>
<keyword evidence="2 6" id="KW-0349">Heme</keyword>
<evidence type="ECO:0000259" key="8">
    <source>
        <dbReference type="PROSITE" id="PS51007"/>
    </source>
</evidence>
<evidence type="ECO:0000313" key="9">
    <source>
        <dbReference type="EMBL" id="SFE99920.1"/>
    </source>
</evidence>
<evidence type="ECO:0000256" key="4">
    <source>
        <dbReference type="ARBA" id="ARBA00022982"/>
    </source>
</evidence>
<dbReference type="Gene3D" id="1.10.760.10">
    <property type="entry name" value="Cytochrome c-like domain"/>
    <property type="match status" value="1"/>
</dbReference>
<dbReference type="SUPFAM" id="SSF46626">
    <property type="entry name" value="Cytochrome c"/>
    <property type="match status" value="1"/>
</dbReference>
<dbReference type="InterPro" id="IPR036909">
    <property type="entry name" value="Cyt_c-like_dom_sf"/>
</dbReference>
<reference evidence="10" key="1">
    <citation type="submission" date="2016-10" db="EMBL/GenBank/DDBJ databases">
        <authorList>
            <person name="Varghese N."/>
            <person name="Submissions S."/>
        </authorList>
    </citation>
    <scope>NUCLEOTIDE SEQUENCE [LARGE SCALE GENOMIC DNA]</scope>
    <source>
        <strain evidence="10">DSM 27981</strain>
    </source>
</reference>
<evidence type="ECO:0000256" key="6">
    <source>
        <dbReference type="PIRSR" id="PIRSR602324-1"/>
    </source>
</evidence>
<comment type="PTM">
    <text evidence="6">Binds 1 heme c group covalently per subunit.</text>
</comment>
<accession>A0A1I2F5W2</accession>
<dbReference type="RefSeq" id="WP_245785232.1">
    <property type="nucleotide sequence ID" value="NZ_FONX01000009.1"/>
</dbReference>
<evidence type="ECO:0000256" key="2">
    <source>
        <dbReference type="ARBA" id="ARBA00022617"/>
    </source>
</evidence>
<dbReference type="Proteomes" id="UP000199119">
    <property type="component" value="Unassembled WGS sequence"/>
</dbReference>
<protein>
    <submittedName>
        <fullName evidence="9">Cytochrome c</fullName>
    </submittedName>
</protein>
<organism evidence="9 10">
    <name type="scientific">Paracidovorax wautersii</name>
    <dbReference type="NCBI Taxonomy" id="1177982"/>
    <lineage>
        <taxon>Bacteria</taxon>
        <taxon>Pseudomonadati</taxon>
        <taxon>Pseudomonadota</taxon>
        <taxon>Betaproteobacteria</taxon>
        <taxon>Burkholderiales</taxon>
        <taxon>Comamonadaceae</taxon>
        <taxon>Paracidovorax</taxon>
    </lineage>
</organism>
<evidence type="ECO:0000313" key="10">
    <source>
        <dbReference type="Proteomes" id="UP000199119"/>
    </source>
</evidence>
<dbReference type="AlphaFoldDB" id="A0A1I2F5W2"/>
<feature type="binding site" description="covalent" evidence="6">
    <location>
        <position position="45"/>
    </location>
    <ligand>
        <name>heme c</name>
        <dbReference type="ChEBI" id="CHEBI:61717"/>
    </ligand>
</feature>
<keyword evidence="10" id="KW-1185">Reference proteome</keyword>
<feature type="chain" id="PRO_5011750226" evidence="7">
    <location>
        <begin position="25"/>
        <end position="117"/>
    </location>
</feature>
<dbReference type="EMBL" id="FONX01000009">
    <property type="protein sequence ID" value="SFE99920.1"/>
    <property type="molecule type" value="Genomic_DNA"/>
</dbReference>
<keyword evidence="7" id="KW-0732">Signal</keyword>
<dbReference type="InterPro" id="IPR009056">
    <property type="entry name" value="Cyt_c-like_dom"/>
</dbReference>
<name>A0A1I2F5W2_9BURK</name>
<dbReference type="InterPro" id="IPR002324">
    <property type="entry name" value="Cyt_c_ID"/>
</dbReference>
<dbReference type="GO" id="GO:0009055">
    <property type="term" value="F:electron transfer activity"/>
    <property type="evidence" value="ECO:0007669"/>
    <property type="project" value="InterPro"/>
</dbReference>
<keyword evidence="3 6" id="KW-0479">Metal-binding</keyword>
<dbReference type="PRINTS" id="PR00606">
    <property type="entry name" value="CYTCHROMECID"/>
</dbReference>
<evidence type="ECO:0000256" key="1">
    <source>
        <dbReference type="ARBA" id="ARBA00022448"/>
    </source>
</evidence>
<dbReference type="Pfam" id="PF00034">
    <property type="entry name" value="Cytochrom_C"/>
    <property type="match status" value="1"/>
</dbReference>
<feature type="domain" description="Cytochrome c" evidence="8">
    <location>
        <begin position="27"/>
        <end position="112"/>
    </location>
</feature>
<gene>
    <name evidence="9" type="ORF">SAMN04489711_109117</name>
</gene>
<sequence length="117" mass="12288">MPRLPNALTAGLVLALLCPAGAQAADGPPPAGLALAKDKGCVRCHDVVRHYVGPAFQQVADRYRSDPGAAERLAGRIRQGSVGEWGRVIMPRQPQVSATEATALATWITGLPAPDKR</sequence>
<keyword evidence="4" id="KW-0249">Electron transport</keyword>
<feature type="binding site" description="covalent" evidence="6">
    <location>
        <position position="90"/>
    </location>
    <ligand>
        <name>heme c</name>
        <dbReference type="ChEBI" id="CHEBI:61717"/>
    </ligand>
</feature>
<feature type="binding site" description="covalent" evidence="6">
    <location>
        <position position="41"/>
    </location>
    <ligand>
        <name>heme c</name>
        <dbReference type="ChEBI" id="CHEBI:61717"/>
    </ligand>
</feature>
<dbReference type="STRING" id="1177982.SAMN04489711_109117"/>
<proteinExistence type="predicted"/>
<evidence type="ECO:0000256" key="5">
    <source>
        <dbReference type="ARBA" id="ARBA00023004"/>
    </source>
</evidence>
<evidence type="ECO:0000256" key="7">
    <source>
        <dbReference type="SAM" id="SignalP"/>
    </source>
</evidence>
<keyword evidence="1" id="KW-0813">Transport</keyword>
<dbReference type="GO" id="GO:0005506">
    <property type="term" value="F:iron ion binding"/>
    <property type="evidence" value="ECO:0007669"/>
    <property type="project" value="InterPro"/>
</dbReference>
<dbReference type="PROSITE" id="PS51007">
    <property type="entry name" value="CYTC"/>
    <property type="match status" value="1"/>
</dbReference>
<keyword evidence="5 6" id="KW-0408">Iron</keyword>
<evidence type="ECO:0000256" key="3">
    <source>
        <dbReference type="ARBA" id="ARBA00022723"/>
    </source>
</evidence>
<dbReference type="GO" id="GO:0020037">
    <property type="term" value="F:heme binding"/>
    <property type="evidence" value="ECO:0007669"/>
    <property type="project" value="InterPro"/>
</dbReference>